<keyword evidence="1" id="KW-0479">Metal-binding</keyword>
<feature type="coiled-coil region" evidence="2">
    <location>
        <begin position="229"/>
        <end position="256"/>
    </location>
</feature>
<dbReference type="SUPFAM" id="SSF57756">
    <property type="entry name" value="Retrovirus zinc finger-like domains"/>
    <property type="match status" value="1"/>
</dbReference>
<dbReference type="Pfam" id="PF00098">
    <property type="entry name" value="zf-CCHC"/>
    <property type="match status" value="1"/>
</dbReference>
<comment type="caution">
    <text evidence="5">The sequence shown here is derived from an EMBL/GenBank/DDBJ whole genome shotgun (WGS) entry which is preliminary data.</text>
</comment>
<keyword evidence="1" id="KW-0863">Zinc-finger</keyword>
<proteinExistence type="predicted"/>
<feature type="domain" description="CCHC-type" evidence="4">
    <location>
        <begin position="15"/>
        <end position="29"/>
    </location>
</feature>
<dbReference type="GO" id="GO:0003676">
    <property type="term" value="F:nucleic acid binding"/>
    <property type="evidence" value="ECO:0007669"/>
    <property type="project" value="InterPro"/>
</dbReference>
<dbReference type="InterPro" id="IPR001878">
    <property type="entry name" value="Znf_CCHC"/>
</dbReference>
<sequence>MASVGNANVQGVRNCYNCGQPGHISRYCPLPDRRLNGSQVSNAIVPAQPLLTVPPATNVGTAVPYYSGQYNGGGSGLGRRVSTLEEIVSKINGKHEAEEAKERARREEEERKKRDAEERRMKDRKEREELHKELHREMTGKLDKVCEAVNGKKVTDNEEIAKLRAQVESLVRQQNGSERLKDNSQEEIARLKAEVESLRRSHHGASISATTSKEAEELSRLQLEQAEAKAASERRFSSLEEVIVALQRQCEAAKTNA</sequence>
<protein>
    <recommendedName>
        <fullName evidence="4">CCHC-type domain-containing protein</fullName>
    </recommendedName>
</protein>
<feature type="region of interest" description="Disordered" evidence="3">
    <location>
        <begin position="198"/>
        <end position="218"/>
    </location>
</feature>
<evidence type="ECO:0000259" key="4">
    <source>
        <dbReference type="PROSITE" id="PS50158"/>
    </source>
</evidence>
<evidence type="ECO:0000313" key="6">
    <source>
        <dbReference type="Proteomes" id="UP000265515"/>
    </source>
</evidence>
<evidence type="ECO:0000256" key="2">
    <source>
        <dbReference type="SAM" id="Coils"/>
    </source>
</evidence>
<name>A0A388KM77_CHABU</name>
<evidence type="ECO:0000313" key="5">
    <source>
        <dbReference type="EMBL" id="GBG71159.1"/>
    </source>
</evidence>
<keyword evidence="6" id="KW-1185">Reference proteome</keyword>
<evidence type="ECO:0000256" key="3">
    <source>
        <dbReference type="SAM" id="MobiDB-lite"/>
    </source>
</evidence>
<dbReference type="SMART" id="SM00343">
    <property type="entry name" value="ZnF_C2HC"/>
    <property type="match status" value="1"/>
</dbReference>
<dbReference type="InterPro" id="IPR036875">
    <property type="entry name" value="Znf_CCHC_sf"/>
</dbReference>
<keyword evidence="1" id="KW-0862">Zinc</keyword>
<evidence type="ECO:0000256" key="1">
    <source>
        <dbReference type="PROSITE-ProRule" id="PRU00047"/>
    </source>
</evidence>
<dbReference type="OrthoDB" id="6361509at2759"/>
<dbReference type="PROSITE" id="PS50158">
    <property type="entry name" value="ZF_CCHC"/>
    <property type="match status" value="1"/>
</dbReference>
<dbReference type="Proteomes" id="UP000265515">
    <property type="component" value="Unassembled WGS sequence"/>
</dbReference>
<dbReference type="AlphaFoldDB" id="A0A388KM77"/>
<gene>
    <name evidence="5" type="ORF">CBR_g8461</name>
</gene>
<dbReference type="EMBL" id="BFEA01000142">
    <property type="protein sequence ID" value="GBG71159.1"/>
    <property type="molecule type" value="Genomic_DNA"/>
</dbReference>
<dbReference type="Gene3D" id="4.10.60.10">
    <property type="entry name" value="Zinc finger, CCHC-type"/>
    <property type="match status" value="1"/>
</dbReference>
<keyword evidence="2" id="KW-0175">Coiled coil</keyword>
<organism evidence="5 6">
    <name type="scientific">Chara braunii</name>
    <name type="common">Braun's stonewort</name>
    <dbReference type="NCBI Taxonomy" id="69332"/>
    <lineage>
        <taxon>Eukaryota</taxon>
        <taxon>Viridiplantae</taxon>
        <taxon>Streptophyta</taxon>
        <taxon>Charophyceae</taxon>
        <taxon>Charales</taxon>
        <taxon>Characeae</taxon>
        <taxon>Chara</taxon>
    </lineage>
</organism>
<feature type="region of interest" description="Disordered" evidence="3">
    <location>
        <begin position="93"/>
        <end position="130"/>
    </location>
</feature>
<reference evidence="5 6" key="1">
    <citation type="journal article" date="2018" name="Cell">
        <title>The Chara Genome: Secondary Complexity and Implications for Plant Terrestrialization.</title>
        <authorList>
            <person name="Nishiyama T."/>
            <person name="Sakayama H."/>
            <person name="Vries J.D."/>
            <person name="Buschmann H."/>
            <person name="Saint-Marcoux D."/>
            <person name="Ullrich K.K."/>
            <person name="Haas F.B."/>
            <person name="Vanderstraeten L."/>
            <person name="Becker D."/>
            <person name="Lang D."/>
            <person name="Vosolsobe S."/>
            <person name="Rombauts S."/>
            <person name="Wilhelmsson P.K.I."/>
            <person name="Janitza P."/>
            <person name="Kern R."/>
            <person name="Heyl A."/>
            <person name="Rumpler F."/>
            <person name="Villalobos L.I.A.C."/>
            <person name="Clay J.M."/>
            <person name="Skokan R."/>
            <person name="Toyoda A."/>
            <person name="Suzuki Y."/>
            <person name="Kagoshima H."/>
            <person name="Schijlen E."/>
            <person name="Tajeshwar N."/>
            <person name="Catarino B."/>
            <person name="Hetherington A.J."/>
            <person name="Saltykova A."/>
            <person name="Bonnot C."/>
            <person name="Breuninger H."/>
            <person name="Symeonidi A."/>
            <person name="Radhakrishnan G.V."/>
            <person name="Van Nieuwerburgh F."/>
            <person name="Deforce D."/>
            <person name="Chang C."/>
            <person name="Karol K.G."/>
            <person name="Hedrich R."/>
            <person name="Ulvskov P."/>
            <person name="Glockner G."/>
            <person name="Delwiche C.F."/>
            <person name="Petrasek J."/>
            <person name="Van de Peer Y."/>
            <person name="Friml J."/>
            <person name="Beilby M."/>
            <person name="Dolan L."/>
            <person name="Kohara Y."/>
            <person name="Sugano S."/>
            <person name="Fujiyama A."/>
            <person name="Delaux P.-M."/>
            <person name="Quint M."/>
            <person name="TheiBen G."/>
            <person name="Hagemann M."/>
            <person name="Harholt J."/>
            <person name="Dunand C."/>
            <person name="Zachgo S."/>
            <person name="Langdale J."/>
            <person name="Maumus F."/>
            <person name="Straeten D.V.D."/>
            <person name="Gould S.B."/>
            <person name="Rensing S.A."/>
        </authorList>
    </citation>
    <scope>NUCLEOTIDE SEQUENCE [LARGE SCALE GENOMIC DNA]</scope>
    <source>
        <strain evidence="5 6">S276</strain>
    </source>
</reference>
<accession>A0A388KM77</accession>
<dbReference type="GO" id="GO:0008270">
    <property type="term" value="F:zinc ion binding"/>
    <property type="evidence" value="ECO:0007669"/>
    <property type="project" value="UniProtKB-KW"/>
</dbReference>
<dbReference type="Gramene" id="GBG71159">
    <property type="protein sequence ID" value="GBG71159"/>
    <property type="gene ID" value="CBR_g8461"/>
</dbReference>